<dbReference type="PROSITE" id="PS50035">
    <property type="entry name" value="PLD"/>
    <property type="match status" value="2"/>
</dbReference>
<proteinExistence type="predicted"/>
<keyword evidence="3" id="KW-1185">Reference proteome</keyword>
<reference evidence="3" key="1">
    <citation type="journal article" date="2019" name="Int. J. Syst. Evol. Microbiol.">
        <title>The Global Catalogue of Microorganisms (GCM) 10K type strain sequencing project: providing services to taxonomists for standard genome sequencing and annotation.</title>
        <authorList>
            <consortium name="The Broad Institute Genomics Platform"/>
            <consortium name="The Broad Institute Genome Sequencing Center for Infectious Disease"/>
            <person name="Wu L."/>
            <person name="Ma J."/>
        </authorList>
    </citation>
    <scope>NUCLEOTIDE SEQUENCE [LARGE SCALE GENOMIC DNA]</scope>
    <source>
        <strain evidence="3">CCUG 55585</strain>
    </source>
</reference>
<accession>A0ABW2YDC0</accession>
<feature type="domain" description="PLD phosphodiesterase" evidence="1">
    <location>
        <begin position="173"/>
        <end position="200"/>
    </location>
</feature>
<dbReference type="InterPro" id="IPR001736">
    <property type="entry name" value="PLipase_D/transphosphatidylase"/>
</dbReference>
<sequence length="517" mass="57643">MTRFQRILAWGTFSLFSLVGSGLLFADHFTPPATGAPGVVLPVKPGETELDREIEPLLAANPGKTGALLVQDGVDAFAARAMTAQKAGRSLDLQYYIWHDDLTGRLLGREAWRAAERGVRVRMLLDDMNAKGMDSKLLLLDAHPNIEIRLYNPFRNRKGLGRIFEMVQRIFSVNHRMHNKAWIADNRVAVVGGRNIGEEYFGASDQVNFRDLDVVLFGPAVAETSTMFDHYWNSEAVVPLSALARKPSGGFDEIGEAIETEAQGPAAQRYLERVAASPRVQDYARERLTPFWSERIHLVADPPLKWEDDKQDEWIVHRIDQDLSSATRKILLISPYFVPGTEVTERMTGMVNRGVTVGVVTNSLAANDVFAVYGAYRHYRDTLVRGGVSVYELRAQGHPSSSLFGSSGASLHTKAYSVDDTRGYIGSFNLDARSAYLNTEMGVMFDDAALAKAVREEYLRLANPELSYWMHVGKDGAPRWLDRATKPPTLHTKEPDTKPLQRFSAHAIGWLPLESQL</sequence>
<dbReference type="CDD" id="cd09113">
    <property type="entry name" value="PLDc_ymdC_like_2"/>
    <property type="match status" value="1"/>
</dbReference>
<dbReference type="SUPFAM" id="SSF56024">
    <property type="entry name" value="Phospholipase D/nuclease"/>
    <property type="match status" value="2"/>
</dbReference>
<evidence type="ECO:0000313" key="2">
    <source>
        <dbReference type="EMBL" id="MFD0725893.1"/>
    </source>
</evidence>
<name>A0ABW2YDC0_9GAMM</name>
<dbReference type="RefSeq" id="WP_386823469.1">
    <property type="nucleotide sequence ID" value="NZ_JBHTIF010000001.1"/>
</dbReference>
<protein>
    <submittedName>
        <fullName evidence="2">Phospholipase D family protein</fullName>
    </submittedName>
</protein>
<evidence type="ECO:0000259" key="1">
    <source>
        <dbReference type="PROSITE" id="PS50035"/>
    </source>
</evidence>
<dbReference type="PANTHER" id="PTHR21248">
    <property type="entry name" value="CARDIOLIPIN SYNTHASE"/>
    <property type="match status" value="1"/>
</dbReference>
<dbReference type="EMBL" id="JBHTIF010000001">
    <property type="protein sequence ID" value="MFD0725893.1"/>
    <property type="molecule type" value="Genomic_DNA"/>
</dbReference>
<organism evidence="2 3">
    <name type="scientific">Lysobacter brunescens</name>
    <dbReference type="NCBI Taxonomy" id="262323"/>
    <lineage>
        <taxon>Bacteria</taxon>
        <taxon>Pseudomonadati</taxon>
        <taxon>Pseudomonadota</taxon>
        <taxon>Gammaproteobacteria</taxon>
        <taxon>Lysobacterales</taxon>
        <taxon>Lysobacteraceae</taxon>
        <taxon>Lysobacter</taxon>
    </lineage>
</organism>
<dbReference type="Proteomes" id="UP001597110">
    <property type="component" value="Unassembled WGS sequence"/>
</dbReference>
<dbReference type="CDD" id="cd09111">
    <property type="entry name" value="PLDc_ymdC_like_1"/>
    <property type="match status" value="1"/>
</dbReference>
<dbReference type="Pfam" id="PF13091">
    <property type="entry name" value="PLDc_2"/>
    <property type="match status" value="2"/>
</dbReference>
<gene>
    <name evidence="2" type="ORF">ACFQ0E_09810</name>
</gene>
<dbReference type="PANTHER" id="PTHR21248:SF12">
    <property type="entry name" value="CARDIOLIPIN SYNTHASE C"/>
    <property type="match status" value="1"/>
</dbReference>
<comment type="caution">
    <text evidence="2">The sequence shown here is derived from an EMBL/GenBank/DDBJ whole genome shotgun (WGS) entry which is preliminary data.</text>
</comment>
<dbReference type="Gene3D" id="3.30.870.10">
    <property type="entry name" value="Endonuclease Chain A"/>
    <property type="match status" value="2"/>
</dbReference>
<evidence type="ECO:0000313" key="3">
    <source>
        <dbReference type="Proteomes" id="UP001597110"/>
    </source>
</evidence>
<dbReference type="SMART" id="SM00155">
    <property type="entry name" value="PLDc"/>
    <property type="match status" value="2"/>
</dbReference>
<feature type="domain" description="PLD phosphodiesterase" evidence="1">
    <location>
        <begin position="407"/>
        <end position="434"/>
    </location>
</feature>
<dbReference type="InterPro" id="IPR025202">
    <property type="entry name" value="PLD-like_dom"/>
</dbReference>